<organism evidence="1 2">
    <name type="scientific">Segatella bryantii</name>
    <name type="common">Prevotella bryantii</name>
    <dbReference type="NCBI Taxonomy" id="77095"/>
    <lineage>
        <taxon>Bacteria</taxon>
        <taxon>Pseudomonadati</taxon>
        <taxon>Bacteroidota</taxon>
        <taxon>Bacteroidia</taxon>
        <taxon>Bacteroidales</taxon>
        <taxon>Prevotellaceae</taxon>
        <taxon>Segatella</taxon>
    </lineage>
</organism>
<dbReference type="EMBL" id="BPTR01000001">
    <property type="protein sequence ID" value="GJG26414.1"/>
    <property type="molecule type" value="Genomic_DNA"/>
</dbReference>
<gene>
    <name evidence="1" type="ORF">PRRU23_01140</name>
</gene>
<dbReference type="SUPFAM" id="SSF55729">
    <property type="entry name" value="Acyl-CoA N-acyltransferases (Nat)"/>
    <property type="match status" value="1"/>
</dbReference>
<comment type="caution">
    <text evidence="1">The sequence shown here is derived from an EMBL/GenBank/DDBJ whole genome shotgun (WGS) entry which is preliminary data.</text>
</comment>
<protein>
    <submittedName>
        <fullName evidence="1">Acetyltransferase</fullName>
    </submittedName>
</protein>
<dbReference type="Proteomes" id="UP000887043">
    <property type="component" value="Unassembled WGS sequence"/>
</dbReference>
<proteinExistence type="predicted"/>
<evidence type="ECO:0000313" key="1">
    <source>
        <dbReference type="EMBL" id="GJG26414.1"/>
    </source>
</evidence>
<reference evidence="1" key="1">
    <citation type="submission" date="2021-08" db="EMBL/GenBank/DDBJ databases">
        <title>Prevotella lacticifex sp. nov., isolated from rumen of cow.</title>
        <authorList>
            <person name="Shinkai T."/>
            <person name="Ikeyama N."/>
            <person name="Kumagai M."/>
            <person name="Ohmori H."/>
            <person name="Sakamoto M."/>
            <person name="Ohkuma M."/>
            <person name="Mitsumori M."/>
        </authorList>
    </citation>
    <scope>NUCLEOTIDE SEQUENCE</scope>
    <source>
        <strain evidence="1">DSM 11371</strain>
    </source>
</reference>
<dbReference type="RefSeq" id="WP_006283024.1">
    <property type="nucleotide sequence ID" value="NZ_BPTR01000001.1"/>
</dbReference>
<evidence type="ECO:0000313" key="2">
    <source>
        <dbReference type="Proteomes" id="UP000887043"/>
    </source>
</evidence>
<dbReference type="AlphaFoldDB" id="A0AA37HVD5"/>
<dbReference type="Gene3D" id="3.40.630.30">
    <property type="match status" value="1"/>
</dbReference>
<name>A0AA37HVD5_SEGBR</name>
<dbReference type="InterPro" id="IPR016181">
    <property type="entry name" value="Acyl_CoA_acyltransferase"/>
</dbReference>
<sequence>MKTKYNIRLANEQDIHNILLVMDEAKKIMRSSGNLHQWSDGYPSADIIRHDIALGGGYVIEEAFRIVGYFALLPSPDPTYAVINNGKWLEESLPYHVIHRIAGVPNAHGIFQSTMDFCFQIDSNIRIDTHRNNTIMQHNLQKHGFTYCGIIYLENGDERLAYQKIKP</sequence>
<accession>A0AA37HVD5</accession>